<proteinExistence type="inferred from homology"/>
<dbReference type="Pfam" id="PF14622">
    <property type="entry name" value="Ribonucleas_3_3"/>
    <property type="match status" value="1"/>
</dbReference>
<dbReference type="EC" id="3.1.26.3" evidence="8"/>
<feature type="binding site" evidence="8">
    <location>
        <position position="118"/>
    </location>
    <ligand>
        <name>Mg(2+)</name>
        <dbReference type="ChEBI" id="CHEBI:18420"/>
    </ligand>
</feature>
<name>A0ABY4X9N4_9SPHN</name>
<dbReference type="InterPro" id="IPR036389">
    <property type="entry name" value="RNase_III_sf"/>
</dbReference>
<keyword evidence="8" id="KW-0479">Metal-binding</keyword>
<feature type="domain" description="RNase III" evidence="11">
    <location>
        <begin position="7"/>
        <end position="129"/>
    </location>
</feature>
<reference evidence="12" key="1">
    <citation type="journal article" date="2022" name="Toxins">
        <title>Genomic Analysis of Sphingopyxis sp. USTB-05 for Biodegrading Cyanobacterial Hepatotoxins.</title>
        <authorList>
            <person name="Liu C."/>
            <person name="Xu Q."/>
            <person name="Zhao Z."/>
            <person name="Zhang H."/>
            <person name="Liu X."/>
            <person name="Yin C."/>
            <person name="Liu Y."/>
            <person name="Yan H."/>
        </authorList>
    </citation>
    <scope>NUCLEOTIDE SEQUENCE</scope>
    <source>
        <strain evidence="12">NBD5</strain>
    </source>
</reference>
<keyword evidence="8" id="KW-0963">Cytoplasm</keyword>
<evidence type="ECO:0000259" key="11">
    <source>
        <dbReference type="PROSITE" id="PS50142"/>
    </source>
</evidence>
<feature type="domain" description="DRBM" evidence="10">
    <location>
        <begin position="154"/>
        <end position="222"/>
    </location>
</feature>
<dbReference type="EMBL" id="CP084930">
    <property type="protein sequence ID" value="USI73666.1"/>
    <property type="molecule type" value="Genomic_DNA"/>
</dbReference>
<dbReference type="GO" id="GO:0004525">
    <property type="term" value="F:ribonuclease III activity"/>
    <property type="evidence" value="ECO:0007669"/>
    <property type="project" value="UniProtKB-EC"/>
</dbReference>
<comment type="similarity">
    <text evidence="2">Belongs to the ribonuclease III family.</text>
</comment>
<comment type="catalytic activity">
    <reaction evidence="1 8">
        <text>Endonucleolytic cleavage to 5'-phosphomonoester.</text>
        <dbReference type="EC" id="3.1.26.3"/>
    </reaction>
</comment>
<protein>
    <recommendedName>
        <fullName evidence="8">Ribonuclease 3</fullName>
        <ecNumber evidence="8">3.1.26.3</ecNumber>
    </recommendedName>
    <alternativeName>
        <fullName evidence="8">Ribonuclease III</fullName>
        <shortName evidence="8">RNase III</shortName>
    </alternativeName>
</protein>
<feature type="region of interest" description="Disordered" evidence="9">
    <location>
        <begin position="198"/>
        <end position="222"/>
    </location>
</feature>
<dbReference type="NCBIfam" id="TIGR02191">
    <property type="entry name" value="RNaseIII"/>
    <property type="match status" value="1"/>
</dbReference>
<dbReference type="HAMAP" id="MF_00104">
    <property type="entry name" value="RNase_III"/>
    <property type="match status" value="1"/>
</dbReference>
<dbReference type="PROSITE" id="PS00517">
    <property type="entry name" value="RNASE_3_1"/>
    <property type="match status" value="1"/>
</dbReference>
<dbReference type="SUPFAM" id="SSF54768">
    <property type="entry name" value="dsRNA-binding domain-like"/>
    <property type="match status" value="1"/>
</dbReference>
<evidence type="ECO:0000313" key="12">
    <source>
        <dbReference type="EMBL" id="USI73666.1"/>
    </source>
</evidence>
<keyword evidence="4 8" id="KW-0540">Nuclease</keyword>
<evidence type="ECO:0000256" key="6">
    <source>
        <dbReference type="ARBA" id="ARBA00022801"/>
    </source>
</evidence>
<dbReference type="Gene3D" id="3.30.160.20">
    <property type="match status" value="1"/>
</dbReference>
<evidence type="ECO:0000256" key="9">
    <source>
        <dbReference type="SAM" id="MobiDB-lite"/>
    </source>
</evidence>
<keyword evidence="13" id="KW-1185">Reference proteome</keyword>
<feature type="binding site" evidence="8">
    <location>
        <position position="42"/>
    </location>
    <ligand>
        <name>Mg(2+)</name>
        <dbReference type="ChEBI" id="CHEBI:18420"/>
    </ligand>
</feature>
<dbReference type="CDD" id="cd00593">
    <property type="entry name" value="RIBOc"/>
    <property type="match status" value="1"/>
</dbReference>
<dbReference type="PANTHER" id="PTHR11207:SF0">
    <property type="entry name" value="RIBONUCLEASE 3"/>
    <property type="match status" value="1"/>
</dbReference>
<evidence type="ECO:0000256" key="5">
    <source>
        <dbReference type="ARBA" id="ARBA00022759"/>
    </source>
</evidence>
<dbReference type="PROSITE" id="PS50142">
    <property type="entry name" value="RNASE_3_2"/>
    <property type="match status" value="1"/>
</dbReference>
<dbReference type="CDD" id="cd10845">
    <property type="entry name" value="DSRM_RNAse_III_family"/>
    <property type="match status" value="1"/>
</dbReference>
<dbReference type="Gene3D" id="1.10.1520.10">
    <property type="entry name" value="Ribonuclease III domain"/>
    <property type="match status" value="1"/>
</dbReference>
<evidence type="ECO:0000256" key="1">
    <source>
        <dbReference type="ARBA" id="ARBA00000109"/>
    </source>
</evidence>
<keyword evidence="8" id="KW-0460">Magnesium</keyword>
<dbReference type="PROSITE" id="PS50137">
    <property type="entry name" value="DS_RBD"/>
    <property type="match status" value="1"/>
</dbReference>
<comment type="cofactor">
    <cofactor evidence="8">
        <name>Mg(2+)</name>
        <dbReference type="ChEBI" id="CHEBI:18420"/>
    </cofactor>
</comment>
<organism evidence="12 13">
    <name type="scientific">Sphingomonas morindae</name>
    <dbReference type="NCBI Taxonomy" id="1541170"/>
    <lineage>
        <taxon>Bacteria</taxon>
        <taxon>Pseudomonadati</taxon>
        <taxon>Pseudomonadota</taxon>
        <taxon>Alphaproteobacteria</taxon>
        <taxon>Sphingomonadales</taxon>
        <taxon>Sphingomonadaceae</taxon>
        <taxon>Sphingomonas</taxon>
    </lineage>
</organism>
<comment type="function">
    <text evidence="8">Digests double-stranded RNA. Involved in the processing of primary rRNA transcript to yield the immediate precursors to the large and small rRNAs (23S and 16S). Processes some mRNAs, and tRNAs when they are encoded in the rRNA operon. Processes pre-crRNA and tracrRNA of type II CRISPR loci if present in the organism.</text>
</comment>
<dbReference type="InterPro" id="IPR014720">
    <property type="entry name" value="dsRBD_dom"/>
</dbReference>
<dbReference type="SMART" id="SM00358">
    <property type="entry name" value="DSRM"/>
    <property type="match status" value="1"/>
</dbReference>
<dbReference type="PANTHER" id="PTHR11207">
    <property type="entry name" value="RIBONUCLEASE III"/>
    <property type="match status" value="1"/>
</dbReference>
<comment type="subunit">
    <text evidence="8">Homodimer.</text>
</comment>
<dbReference type="InterPro" id="IPR000999">
    <property type="entry name" value="RNase_III_dom"/>
</dbReference>
<keyword evidence="5 8" id="KW-0255">Endonuclease</keyword>
<keyword evidence="8" id="KW-0819">tRNA processing</keyword>
<evidence type="ECO:0000256" key="2">
    <source>
        <dbReference type="ARBA" id="ARBA00010183"/>
    </source>
</evidence>
<sequence>MSDTGLAAWLETALGQAPQRLDRFETALTHSSHAGESYQRLEFLGDRVLGLVMAEWLFTLFPDEPEGKLSRRLNALVAGDTCAEIAREIGVAAHLRLGKQARDDGATHSVYVLGDVIEALIGALFLEAGFEGARAAIRRLWGDRVQHQDKAPKHPKAELQELAAARQWRPPVYTLGHRSGPHHAPTFTVRVEIAGRAGAEGRGSSKQEAETAAARALLEQVK</sequence>
<evidence type="ECO:0000256" key="7">
    <source>
        <dbReference type="ARBA" id="ARBA00022884"/>
    </source>
</evidence>
<dbReference type="SMART" id="SM00535">
    <property type="entry name" value="RIBOc"/>
    <property type="match status" value="1"/>
</dbReference>
<dbReference type="SUPFAM" id="SSF69065">
    <property type="entry name" value="RNase III domain-like"/>
    <property type="match status" value="1"/>
</dbReference>
<evidence type="ECO:0000256" key="8">
    <source>
        <dbReference type="HAMAP-Rule" id="MF_00104"/>
    </source>
</evidence>
<evidence type="ECO:0000256" key="3">
    <source>
        <dbReference type="ARBA" id="ARBA00022664"/>
    </source>
</evidence>
<dbReference type="Proteomes" id="UP001056937">
    <property type="component" value="Chromosome 1"/>
</dbReference>
<keyword evidence="8" id="KW-0698">rRNA processing</keyword>
<feature type="active site" evidence="8">
    <location>
        <position position="118"/>
    </location>
</feature>
<dbReference type="RefSeq" id="WP_252167472.1">
    <property type="nucleotide sequence ID" value="NZ_CP084930.1"/>
</dbReference>
<evidence type="ECO:0000259" key="10">
    <source>
        <dbReference type="PROSITE" id="PS50137"/>
    </source>
</evidence>
<keyword evidence="3 8" id="KW-0507">mRNA processing</keyword>
<keyword evidence="7 8" id="KW-0694">RNA-binding</keyword>
<accession>A0ABY4X9N4</accession>
<keyword evidence="8" id="KW-0699">rRNA-binding</keyword>
<comment type="subcellular location">
    <subcellularLocation>
        <location evidence="8">Cytoplasm</location>
    </subcellularLocation>
</comment>
<keyword evidence="6 8" id="KW-0378">Hydrolase</keyword>
<dbReference type="InterPro" id="IPR011907">
    <property type="entry name" value="RNase_III"/>
</dbReference>
<dbReference type="Pfam" id="PF00035">
    <property type="entry name" value="dsrm"/>
    <property type="match status" value="1"/>
</dbReference>
<feature type="compositionally biased region" description="Low complexity" evidence="9">
    <location>
        <begin position="210"/>
        <end position="222"/>
    </location>
</feature>
<evidence type="ECO:0000256" key="4">
    <source>
        <dbReference type="ARBA" id="ARBA00022722"/>
    </source>
</evidence>
<feature type="binding site" evidence="8">
    <location>
        <position position="115"/>
    </location>
    <ligand>
        <name>Mg(2+)</name>
        <dbReference type="ChEBI" id="CHEBI:18420"/>
    </ligand>
</feature>
<feature type="active site" evidence="8">
    <location>
        <position position="46"/>
    </location>
</feature>
<evidence type="ECO:0000313" key="13">
    <source>
        <dbReference type="Proteomes" id="UP001056937"/>
    </source>
</evidence>
<gene>
    <name evidence="8 12" type="primary">rnc</name>
    <name evidence="12" type="ORF">LHA26_04115</name>
</gene>